<dbReference type="SUPFAM" id="SSF144091">
    <property type="entry name" value="Rhomboid-like"/>
    <property type="match status" value="1"/>
</dbReference>
<dbReference type="GO" id="GO:0050708">
    <property type="term" value="P:regulation of protein secretion"/>
    <property type="evidence" value="ECO:0007669"/>
    <property type="project" value="TreeGrafter"/>
</dbReference>
<feature type="compositionally biased region" description="Basic residues" evidence="7">
    <location>
        <begin position="45"/>
        <end position="59"/>
    </location>
</feature>
<dbReference type="SMART" id="SM00252">
    <property type="entry name" value="SH2"/>
    <property type="match status" value="1"/>
</dbReference>
<dbReference type="InterPro" id="IPR051512">
    <property type="entry name" value="Inactive_Rhomboid"/>
</dbReference>
<dbReference type="GO" id="GO:0004252">
    <property type="term" value="F:serine-type endopeptidase activity"/>
    <property type="evidence" value="ECO:0007669"/>
    <property type="project" value="InterPro"/>
</dbReference>
<feature type="transmembrane region" description="Helical" evidence="8">
    <location>
        <begin position="609"/>
        <end position="629"/>
    </location>
</feature>
<dbReference type="PANTHER" id="PTHR45965">
    <property type="entry name" value="INACTIVE RHOMBOID PROTEIN"/>
    <property type="match status" value="1"/>
</dbReference>
<evidence type="ECO:0000259" key="9">
    <source>
        <dbReference type="PROSITE" id="PS50001"/>
    </source>
</evidence>
<dbReference type="SUPFAM" id="SSF55550">
    <property type="entry name" value="SH2 domain"/>
    <property type="match status" value="1"/>
</dbReference>
<dbReference type="eggNOG" id="KOG2290">
    <property type="taxonomic scope" value="Eukaryota"/>
</dbReference>
<dbReference type="KEGG" id="sre:PTSG_05431"/>
<dbReference type="InterPro" id="IPR035952">
    <property type="entry name" value="Rhomboid-like_sf"/>
</dbReference>
<evidence type="ECO:0000313" key="11">
    <source>
        <dbReference type="Proteomes" id="UP000007799"/>
    </source>
</evidence>
<keyword evidence="5 8" id="KW-0472">Membrane</keyword>
<reference evidence="10" key="1">
    <citation type="submission" date="2009-08" db="EMBL/GenBank/DDBJ databases">
        <title>Annotation of Salpingoeca rosetta.</title>
        <authorList>
            <consortium name="The Broad Institute Genome Sequencing Platform"/>
            <person name="Russ C."/>
            <person name="Cuomo C."/>
            <person name="Burger G."/>
            <person name="Gray M.W."/>
            <person name="Holland P.W.H."/>
            <person name="King N."/>
            <person name="Lang F.B.F."/>
            <person name="Roger A.J."/>
            <person name="Ruiz-Trillo I."/>
            <person name="Young S.K."/>
            <person name="Zeng Q."/>
            <person name="Gargeya S."/>
            <person name="Alvarado L."/>
            <person name="Berlin A."/>
            <person name="Chapman S.B."/>
            <person name="Chen Z."/>
            <person name="Freedman E."/>
            <person name="Gellesch M."/>
            <person name="Goldberg J."/>
            <person name="Griggs A."/>
            <person name="Gujja S."/>
            <person name="Heilman E."/>
            <person name="Heiman D."/>
            <person name="Howarth C."/>
            <person name="Mehta T."/>
            <person name="Neiman D."/>
            <person name="Pearson M."/>
            <person name="Roberts A."/>
            <person name="Saif S."/>
            <person name="Shea T."/>
            <person name="Shenoy N."/>
            <person name="Sisk P."/>
            <person name="Stolte C."/>
            <person name="Sykes S."/>
            <person name="White J."/>
            <person name="Yandava C."/>
            <person name="Haas B."/>
            <person name="Nusbaum C."/>
            <person name="Birren B."/>
        </authorList>
    </citation>
    <scope>NUCLEOTIDE SEQUENCE [LARGE SCALE GENOMIC DNA]</scope>
    <source>
        <strain evidence="10">ATCC 50818</strain>
    </source>
</reference>
<evidence type="ECO:0000256" key="3">
    <source>
        <dbReference type="ARBA" id="ARBA00022824"/>
    </source>
</evidence>
<dbReference type="Gene3D" id="3.30.505.10">
    <property type="entry name" value="SH2 domain"/>
    <property type="match status" value="1"/>
</dbReference>
<feature type="compositionally biased region" description="Low complexity" evidence="7">
    <location>
        <begin position="125"/>
        <end position="134"/>
    </location>
</feature>
<feature type="compositionally biased region" description="Gly residues" evidence="7">
    <location>
        <begin position="29"/>
        <end position="42"/>
    </location>
</feature>
<evidence type="ECO:0000256" key="8">
    <source>
        <dbReference type="SAM" id="Phobius"/>
    </source>
</evidence>
<dbReference type="GO" id="GO:0005789">
    <property type="term" value="C:endoplasmic reticulum membrane"/>
    <property type="evidence" value="ECO:0007669"/>
    <property type="project" value="UniProtKB-SubCell"/>
</dbReference>
<feature type="compositionally biased region" description="Low complexity" evidence="7">
    <location>
        <begin position="301"/>
        <end position="320"/>
    </location>
</feature>
<dbReference type="Pfam" id="PF00017">
    <property type="entry name" value="SH2"/>
    <property type="match status" value="1"/>
</dbReference>
<feature type="region of interest" description="Disordered" evidence="7">
    <location>
        <begin position="272"/>
        <end position="396"/>
    </location>
</feature>
<evidence type="ECO:0000256" key="2">
    <source>
        <dbReference type="ARBA" id="ARBA00022692"/>
    </source>
</evidence>
<dbReference type="CDD" id="cd00173">
    <property type="entry name" value="SH2"/>
    <property type="match status" value="1"/>
</dbReference>
<dbReference type="Pfam" id="PF01694">
    <property type="entry name" value="Rhomboid"/>
    <property type="match status" value="1"/>
</dbReference>
<keyword evidence="11" id="KW-1185">Reference proteome</keyword>
<keyword evidence="4 8" id="KW-1133">Transmembrane helix</keyword>
<dbReference type="Gene3D" id="1.20.1540.10">
    <property type="entry name" value="Rhomboid-like"/>
    <property type="match status" value="1"/>
</dbReference>
<feature type="compositionally biased region" description="Basic and acidic residues" evidence="7">
    <location>
        <begin position="10"/>
        <end position="28"/>
    </location>
</feature>
<dbReference type="AlphaFoldDB" id="F2UAF0"/>
<feature type="region of interest" description="Disordered" evidence="7">
    <location>
        <begin position="83"/>
        <end position="134"/>
    </location>
</feature>
<accession>F2UAF0</accession>
<dbReference type="GeneID" id="16074584"/>
<dbReference type="Proteomes" id="UP000007799">
    <property type="component" value="Unassembled WGS sequence"/>
</dbReference>
<evidence type="ECO:0000256" key="7">
    <source>
        <dbReference type="SAM" id="MobiDB-lite"/>
    </source>
</evidence>
<dbReference type="PROSITE" id="PS50001">
    <property type="entry name" value="SH2"/>
    <property type="match status" value="1"/>
</dbReference>
<evidence type="ECO:0000256" key="4">
    <source>
        <dbReference type="ARBA" id="ARBA00022989"/>
    </source>
</evidence>
<dbReference type="OrthoDB" id="2146116at2759"/>
<keyword evidence="2 8" id="KW-0812">Transmembrane</keyword>
<evidence type="ECO:0000256" key="5">
    <source>
        <dbReference type="ARBA" id="ARBA00023136"/>
    </source>
</evidence>
<protein>
    <recommendedName>
        <fullName evidence="9">SH2 domain-containing protein</fullName>
    </recommendedName>
</protein>
<feature type="domain" description="SH2" evidence="9">
    <location>
        <begin position="154"/>
        <end position="253"/>
    </location>
</feature>
<comment type="subcellular location">
    <subcellularLocation>
        <location evidence="1">Endoplasmic reticulum membrane</location>
        <topology evidence="1">Multi-pass membrane protein</topology>
    </subcellularLocation>
</comment>
<dbReference type="PANTHER" id="PTHR45965:SF3">
    <property type="entry name" value="INACTIVE RHOMBOID PROTEIN 1"/>
    <property type="match status" value="1"/>
</dbReference>
<proteinExistence type="predicted"/>
<dbReference type="RefSeq" id="XP_004994006.1">
    <property type="nucleotide sequence ID" value="XM_004993949.1"/>
</dbReference>
<evidence type="ECO:0000256" key="6">
    <source>
        <dbReference type="PROSITE-ProRule" id="PRU00191"/>
    </source>
</evidence>
<dbReference type="InterPro" id="IPR022764">
    <property type="entry name" value="Peptidase_S54_rhomboid_dom"/>
</dbReference>
<feature type="transmembrane region" description="Helical" evidence="8">
    <location>
        <begin position="582"/>
        <end position="603"/>
    </location>
</feature>
<feature type="transmembrane region" description="Helical" evidence="8">
    <location>
        <begin position="641"/>
        <end position="660"/>
    </location>
</feature>
<dbReference type="GO" id="GO:0042058">
    <property type="term" value="P:regulation of epidermal growth factor receptor signaling pathway"/>
    <property type="evidence" value="ECO:0007669"/>
    <property type="project" value="TreeGrafter"/>
</dbReference>
<dbReference type="InterPro" id="IPR036860">
    <property type="entry name" value="SH2_dom_sf"/>
</dbReference>
<feature type="compositionally biased region" description="Low complexity" evidence="7">
    <location>
        <begin position="99"/>
        <end position="114"/>
    </location>
</feature>
<feature type="compositionally biased region" description="Basic and acidic residues" evidence="7">
    <location>
        <begin position="347"/>
        <end position="366"/>
    </location>
</feature>
<keyword evidence="3" id="KW-0256">Endoplasmic reticulum</keyword>
<feature type="transmembrane region" description="Helical" evidence="8">
    <location>
        <begin position="546"/>
        <end position="570"/>
    </location>
</feature>
<feature type="region of interest" description="Disordered" evidence="7">
    <location>
        <begin position="1"/>
        <end position="60"/>
    </location>
</feature>
<dbReference type="InterPro" id="IPR000980">
    <property type="entry name" value="SH2"/>
</dbReference>
<dbReference type="EMBL" id="GL832966">
    <property type="protein sequence ID" value="EGD73725.1"/>
    <property type="molecule type" value="Genomic_DNA"/>
</dbReference>
<evidence type="ECO:0000313" key="10">
    <source>
        <dbReference type="EMBL" id="EGD73725.1"/>
    </source>
</evidence>
<feature type="transmembrane region" description="Helical" evidence="8">
    <location>
        <begin position="666"/>
        <end position="683"/>
    </location>
</feature>
<organism evidence="11">
    <name type="scientific">Salpingoeca rosetta (strain ATCC 50818 / BSB-021)</name>
    <dbReference type="NCBI Taxonomy" id="946362"/>
    <lineage>
        <taxon>Eukaryota</taxon>
        <taxon>Choanoflagellata</taxon>
        <taxon>Craspedida</taxon>
        <taxon>Salpingoecidae</taxon>
        <taxon>Salpingoeca</taxon>
    </lineage>
</organism>
<feature type="transmembrane region" description="Helical" evidence="8">
    <location>
        <begin position="695"/>
        <end position="716"/>
    </location>
</feature>
<evidence type="ECO:0000256" key="1">
    <source>
        <dbReference type="ARBA" id="ARBA00004477"/>
    </source>
</evidence>
<keyword evidence="6" id="KW-0727">SH2 domain</keyword>
<gene>
    <name evidence="10" type="ORF">PTSG_05431</name>
</gene>
<sequence length="745" mass="79703">MSGDADDGEGEHVPLLEQAGGRDGDERGGTGNGSDGGGGSGSSQGRKKKGGKGLSRRSGLRASLMRASAWFGVDDAPQIGVAVRASKKQRKRSSDKQGEGSPASHSSSPQQQGQYNGAAEGMGPSSSAATGVADTTAATSASATTDTAHLKSAWFHGRISAQTARRRLETKSPGFVEGGVFLVRQNSHCENILVLACNGRPWSFKIHEVSPSRDTHTTQFRLGSETAFHTMPDLIAHYRSTRGGLPCRLTAGVPRRRDNLKRMSMALLGGRGHEEAKDWQAQAGLEESNATSTARTRDDGTTTGTPSVSSSSPPAAAAIAEYNSGDNGESYGTAGGDRRRKKRRGTRRDGGEGRKERRSERNDDGRGGGSSGGGGDRGRRGHRRSEDESSDDDDYEYEGGYEIIGMDQFTPWFTIIVTVVQVIVMAAILIRTGLQTVSRQHDEELHFGCCVKDDEGFESCGMTAADGCPADASFLGAGVACPSSCSEFRLRPCCTQSNGTCQVLTRDHCTFLSGIWQSDAQLCSDVSCLKHTCGFSMKDPSEPNQWYRFFTSIFVHAGIIHIFIVATFQWTAAAAVERKCGFLRMLLMYTIACVGGNLVSGIFSPLYPQVGAAGGVFGVLGISIVDLFHSWPVIERPMSKLLSLLIEIAVLFFIGTLPWIDNFAHIGGFVFGAVSAVVFLPYVTFGKFDAVKKGVLLCVCIPLLIALFAVALILFYEIQDSEFCPGCDAIQCISWVSGLCNSIDF</sequence>
<name>F2UAF0_SALR5</name>
<dbReference type="InParanoid" id="F2UAF0"/>